<feature type="region of interest" description="Disordered" evidence="2">
    <location>
        <begin position="2593"/>
        <end position="2643"/>
    </location>
</feature>
<evidence type="ECO:0008006" key="7">
    <source>
        <dbReference type="Google" id="ProtNLM"/>
    </source>
</evidence>
<keyword evidence="6" id="KW-1185">Reference proteome</keyword>
<evidence type="ECO:0000256" key="1">
    <source>
        <dbReference type="PROSITE-ProRule" id="PRU00103"/>
    </source>
</evidence>
<sequence>MPSKQSGRIEKVRKNRHAGTHGKNHRWESFSTKIARLNSLQHLRKVRRHDLDTEDLSTATSYFQNGLQKWSELNLSKPFCSFKSAVLPLSESLPQILHHEEKIMQLLAQYITLHDMDALEPLLDLLTALAHDLGVRFERHFPHSLGMLIAIVEKPQDVEVIEWSFGAMAFLFKYLSKLLVPDLRPTFDVLTPLLGKSRQPPHIARFAAEATSFLVRKAAAPSHREAALVSFIEHAKNDLQSAAESRPFTLYNDGLMTMFAEAVKGTDGTVHSAGGAIITTLIDAIPEEEQALNRDSRWLDLVCGVLTSTIHHANVDTLENLAEEILDKIQSKRETLAAGSVQWQTTPLIKILSVLAGVRKGTRVRNWDRLIRELVSLLSITGKSADDVRQDQHDIVWNSIVSRVAIVWYHAPIDVLIPHLTLLLQSLTREPLLKWYIPFCAYFCDLDLNKFGSLFRSSFQKFVATHWSEGQNQDVLCVLLPRMIKSGAFPPLGENDCRRLPQAWQDQIVSKFERLEISPFPERGPYNKDPQVWRDRCLPQYAALLQLLEMTVVHPSTNARIAELLLRKLKLALRPLSSLASDEVHFIVSQGFRAYLLMGRAGGPLDASLSPLLRAAVPRFARSVGFLQAYLEYERFRPEGRRETGKQDSPVSDESAPGEDSATESLFENLSSPSHEIRLASLELLKHFGDAQGVSGCVDIMLKVEQIPLRLDNTRTIAMLLRKVGQQYASVNTFSGLRTAIPRFIFGMLTVKLSPVWDSAVEVLQHLIQTKPGEDAVAAIALDWLETPSARWTPSAHASDTTRYPIRTDFECTALGYLERSADATLTVIEKADDMMLRGFDEKQQLAESMLVNARSRALKVLNAMPSIAEKRSRRLVPHLLSWLTDEDNAPSAPAEDTPEDQISDWSMTDRKAILGVFSQFINPRAVYQHESVYRALLKLMENGDAEIQKLALKAILAWRQEGVKAYRENLEYLLDDARFKNEITVFLQGDSVIKPEHRPELMPVLLRLLYGRTISKKGAASGRNGLQATRFAVLRNLSVDDMGSFLDIAAGKLKEVRVAVAPVQRKKLFGEAVLSVRKQMGFLNMISSFIAELGSSVEPYMETLLNAVLYCLVYSSRKLNDSLSDQVTGPEEDDDKNKNTSLLKATRSLGIKCLTALFQNAQKFQWDPYHDVIVEEVIAPRLENLPLETTQGVSGVLQLVATLSVLPRSALILAPHEKCLPEGVLPKVVGCLGVEKTKDEVKIFVLGLVQNLVKLALAPASESEFNEVIMAELLDPNAQAILANIMAVLRTPTIGNDLLEACVETILALAPVLQDLENAQAVIRISSFLLNQPPRRVNPKIKGRILLIVEQFVAASDAAKDVALLSEVYNTLSSLFSYFKDRQNRHALCQAMNAISQQDADVAEIASLCLELNSFKEGRVDEPDYDRRLASFNAISTDRDIPWTPKQWLPLLHNLIYFIRMDEEFGVLSSNSADGIRRFIKTTADCRAADLKQVFEAHMKDILMPSIYSGARESSGTVRRESLRVFGFLLTVMPDWPPVADLSGLMSERQEETSEPSFFFDILSPATSRQLEALRTLEAANTAKEMSSQNLTRFFIPLLEHFIFGRTDGSDDHGLGAQATNTIASLAMSLQWDHWRSTFHRYSSYIESRPEMQKHTIRLLGRFSDALTHSLDRQQPETMDVDQPDEPPPSPSVLQRLRRTAPKPPQLATNVLDYFLPPLVKHLHEKDESEVSYRVPVGVVIVKLLKLLPPEQMDQKLAGVLTDICHILRSKAWESREMARDTLVKIAVILGPSCFGFILKGLRGALTRGYQLHVLSYTMHSILVAVVPTLAPGDLDHCLPAIVTVVMDDIFGVIGHEKDADGYISQMKEIKSSKSQDSMELVAKNASISHLVALVRPLQSLLMQKVDLKMVRKIDSLMSRIGSGLLQNPAAESRDTLVFCYEVIQETYRSQRPEAEQKLDPRLRRYLVQKGAKKSGERGKTTKHTYKLVRFALDILRSMFKKHDSLRTPACVAGFLPILGDAIIGSEDEVKISAFRLLATMVKVPFTTDDGKNIYKVAVKEATKSISMATSSTTELSQAALKMLAVVFRDRRDIPIKDAAIDMLLGRLKDDFTEPLYRHVTFNFLRSVLDRRIETAVVYDTVDHVGTVMISNDDKDTRDLARGAFFQFIREYPQKKARWGKQLDFVVANLKYDREGGRLSVMEIVHLLLMKSSDDFVQEIAGTCFLPLFLVLANDDSEKCRLAAAELLKKIFHKSDKEQTGKFLTLLRSWLENDDNPMIQRLALQVFGFYFESSEDSIRNTKDSRLVLAKCMGVLGSKAIADVDEQLLETTLGVVRHFTIASSDQTLSADREGLWADAAGCLRHPAPLVKLTAARLINTYLVDFARQRGSSARGETIEGSHGLTLTVDDVFKLTRQALGTLNGPEVDEALASELVQMSVFLGSCLPAREATDNESEPEESLEDEEEAEVDEQKRKNLEHLFWRLSGIIRKEIPPRSAAINSKVAAMEILETVCRRASIPQMQPSLKTILTPLQHLTDRSISVPFSNDEGFKTKLEEVKTRAQILLDSLQKKFGTTAYSKALLEIRQEVRARRMQRTSKRKIEAVTHPEKYGQDKRKRFEKNKERRKVRSREHQSTRQSYNGW</sequence>
<dbReference type="PANTHER" id="PTHR17695">
    <property type="entry name" value="SMALL SUBUNIT PROCESSOME COMPONENT 20 HOMOLOG"/>
    <property type="match status" value="1"/>
</dbReference>
<dbReference type="SUPFAM" id="SSF48371">
    <property type="entry name" value="ARM repeat"/>
    <property type="match status" value="2"/>
</dbReference>
<gene>
    <name evidence="5" type="ORF">G6O67_001647</name>
</gene>
<feature type="repeat" description="HEAT" evidence="1">
    <location>
        <begin position="2226"/>
        <end position="2264"/>
    </location>
</feature>
<evidence type="ECO:0000259" key="4">
    <source>
        <dbReference type="Pfam" id="PF20416"/>
    </source>
</evidence>
<feature type="compositionally biased region" description="Basic residues" evidence="2">
    <location>
        <begin position="13"/>
        <end position="24"/>
    </location>
</feature>
<dbReference type="InterPro" id="IPR046523">
    <property type="entry name" value="UTP20_dom"/>
</dbReference>
<evidence type="ECO:0000256" key="2">
    <source>
        <dbReference type="SAM" id="MobiDB-lite"/>
    </source>
</evidence>
<dbReference type="Gene3D" id="1.25.10.10">
    <property type="entry name" value="Leucine-rich Repeat Variant"/>
    <property type="match status" value="3"/>
</dbReference>
<evidence type="ECO:0000259" key="3">
    <source>
        <dbReference type="Pfam" id="PF07539"/>
    </source>
</evidence>
<organism evidence="5 6">
    <name type="scientific">Ophiocordyceps sinensis</name>
    <dbReference type="NCBI Taxonomy" id="72228"/>
    <lineage>
        <taxon>Eukaryota</taxon>
        <taxon>Fungi</taxon>
        <taxon>Dikarya</taxon>
        <taxon>Ascomycota</taxon>
        <taxon>Pezizomycotina</taxon>
        <taxon>Sordariomycetes</taxon>
        <taxon>Hypocreomycetidae</taxon>
        <taxon>Hypocreales</taxon>
        <taxon>Ophiocordycipitaceae</taxon>
        <taxon>Ophiocordyceps</taxon>
    </lineage>
</organism>
<name>A0A8H4PXU6_9HYPO</name>
<feature type="domain" description="U3 small nucleolar RNA-associated protein 20 N-terminal" evidence="3">
    <location>
        <begin position="906"/>
        <end position="1516"/>
    </location>
</feature>
<evidence type="ECO:0000313" key="6">
    <source>
        <dbReference type="Proteomes" id="UP000557566"/>
    </source>
</evidence>
<reference evidence="5 6" key="1">
    <citation type="journal article" date="2020" name="Genome Biol. Evol.">
        <title>A new high-quality draft genome assembly of the Chinese cordyceps Ophiocordyceps sinensis.</title>
        <authorList>
            <person name="Shu R."/>
            <person name="Zhang J."/>
            <person name="Meng Q."/>
            <person name="Zhang H."/>
            <person name="Zhou G."/>
            <person name="Li M."/>
            <person name="Wu P."/>
            <person name="Zhao Y."/>
            <person name="Chen C."/>
            <person name="Qin Q."/>
        </authorList>
    </citation>
    <scope>NUCLEOTIDE SEQUENCE [LARGE SCALE GENOMIC DNA]</scope>
    <source>
        <strain evidence="5 6">IOZ07</strain>
    </source>
</reference>
<feature type="region of interest" description="Disordered" evidence="2">
    <location>
        <begin position="2448"/>
        <end position="2473"/>
    </location>
</feature>
<evidence type="ECO:0000313" key="5">
    <source>
        <dbReference type="EMBL" id="KAF4512516.1"/>
    </source>
</evidence>
<dbReference type="InterPro" id="IPR011430">
    <property type="entry name" value="UTP20_N"/>
</dbReference>
<protein>
    <recommendedName>
        <fullName evidence="7">HEAT repeat protein</fullName>
    </recommendedName>
</protein>
<dbReference type="InterPro" id="IPR052575">
    <property type="entry name" value="SSU_processome_comp_20"/>
</dbReference>
<dbReference type="Pfam" id="PF07539">
    <property type="entry name" value="UTP20_N"/>
    <property type="match status" value="1"/>
</dbReference>
<dbReference type="InterPro" id="IPR016024">
    <property type="entry name" value="ARM-type_fold"/>
</dbReference>
<feature type="region of interest" description="Disordered" evidence="2">
    <location>
        <begin position="1675"/>
        <end position="1697"/>
    </location>
</feature>
<dbReference type="Pfam" id="PF20416">
    <property type="entry name" value="UTP20"/>
    <property type="match status" value="1"/>
</dbReference>
<dbReference type="GO" id="GO:0030686">
    <property type="term" value="C:90S preribosome"/>
    <property type="evidence" value="ECO:0007669"/>
    <property type="project" value="TreeGrafter"/>
</dbReference>
<feature type="compositionally biased region" description="Basic residues" evidence="2">
    <location>
        <begin position="2615"/>
        <end position="2630"/>
    </location>
</feature>
<comment type="caution">
    <text evidence="5">The sequence shown here is derived from an EMBL/GenBank/DDBJ whole genome shotgun (WGS) entry which is preliminary data.</text>
</comment>
<dbReference type="Proteomes" id="UP000557566">
    <property type="component" value="Unassembled WGS sequence"/>
</dbReference>
<feature type="compositionally biased region" description="Acidic residues" evidence="2">
    <location>
        <begin position="2453"/>
        <end position="2470"/>
    </location>
</feature>
<feature type="region of interest" description="Disordered" evidence="2">
    <location>
        <begin position="639"/>
        <end position="667"/>
    </location>
</feature>
<dbReference type="OrthoDB" id="360653at2759"/>
<proteinExistence type="predicted"/>
<feature type="domain" description="U3 small nucleolar RNA-associated protein 20" evidence="4">
    <location>
        <begin position="1727"/>
        <end position="1945"/>
    </location>
</feature>
<feature type="region of interest" description="Disordered" evidence="2">
    <location>
        <begin position="1"/>
        <end position="25"/>
    </location>
</feature>
<feature type="compositionally biased region" description="Basic and acidic residues" evidence="2">
    <location>
        <begin position="2600"/>
        <end position="2614"/>
    </location>
</feature>
<dbReference type="InterPro" id="IPR021133">
    <property type="entry name" value="HEAT_type_2"/>
</dbReference>
<dbReference type="PANTHER" id="PTHR17695:SF11">
    <property type="entry name" value="SMALL SUBUNIT PROCESSOME COMPONENT 20 HOMOLOG"/>
    <property type="match status" value="1"/>
</dbReference>
<dbReference type="EMBL" id="JAAVMX010000002">
    <property type="protein sequence ID" value="KAF4512516.1"/>
    <property type="molecule type" value="Genomic_DNA"/>
</dbReference>
<dbReference type="GO" id="GO:0032040">
    <property type="term" value="C:small-subunit processome"/>
    <property type="evidence" value="ECO:0007669"/>
    <property type="project" value="TreeGrafter"/>
</dbReference>
<dbReference type="InterPro" id="IPR011989">
    <property type="entry name" value="ARM-like"/>
</dbReference>
<accession>A0A8H4PXU6</accession>
<dbReference type="PROSITE" id="PS50077">
    <property type="entry name" value="HEAT_REPEAT"/>
    <property type="match status" value="1"/>
</dbReference>